<feature type="non-terminal residue" evidence="9">
    <location>
        <position position="1"/>
    </location>
</feature>
<feature type="non-terminal residue" evidence="9">
    <location>
        <position position="150"/>
    </location>
</feature>
<name>A0A8I2B4V1_PLESH</name>
<evidence type="ECO:0000313" key="9">
    <source>
        <dbReference type="EMBL" id="MBO1110096.1"/>
    </source>
</evidence>
<evidence type="ECO:0000256" key="3">
    <source>
        <dbReference type="ARBA" id="ARBA00012748"/>
    </source>
</evidence>
<keyword evidence="4 9" id="KW-0032">Aminotransferase</keyword>
<keyword evidence="5 9" id="KW-0808">Transferase</keyword>
<dbReference type="AlphaFoldDB" id="A0A8I2B4V1"/>
<evidence type="ECO:0000256" key="5">
    <source>
        <dbReference type="ARBA" id="ARBA00022679"/>
    </source>
</evidence>
<dbReference type="InterPro" id="IPR015424">
    <property type="entry name" value="PyrdxlP-dep_Trfase"/>
</dbReference>
<organism evidence="9 10">
    <name type="scientific">Plesiomonas shigelloides</name>
    <name type="common">Aeromonas shigelloides</name>
    <dbReference type="NCBI Taxonomy" id="703"/>
    <lineage>
        <taxon>Bacteria</taxon>
        <taxon>Pseudomonadati</taxon>
        <taxon>Pseudomonadota</taxon>
        <taxon>Gammaproteobacteria</taxon>
        <taxon>Enterobacterales</taxon>
        <taxon>Enterobacteriaceae</taxon>
        <taxon>Plesiomonas</taxon>
    </lineage>
</organism>
<keyword evidence="6" id="KW-0663">Pyridoxal phosphate</keyword>
<dbReference type="InterPro" id="IPR015422">
    <property type="entry name" value="PyrdxlP-dep_Trfase_small"/>
</dbReference>
<comment type="cofactor">
    <cofactor evidence="1">
        <name>pyridoxal 5'-phosphate</name>
        <dbReference type="ChEBI" id="CHEBI:597326"/>
    </cofactor>
</comment>
<dbReference type="Proteomes" id="UP000664658">
    <property type="component" value="Unassembled WGS sequence"/>
</dbReference>
<dbReference type="SUPFAM" id="SSF53383">
    <property type="entry name" value="PLP-dependent transferases"/>
    <property type="match status" value="1"/>
</dbReference>
<comment type="catalytic activity">
    <reaction evidence="7">
        <text>L-histidinol phosphate + 2-oxoglutarate = 3-(imidazol-4-yl)-2-oxopropyl phosphate + L-glutamate</text>
        <dbReference type="Rhea" id="RHEA:23744"/>
        <dbReference type="ChEBI" id="CHEBI:16810"/>
        <dbReference type="ChEBI" id="CHEBI:29985"/>
        <dbReference type="ChEBI" id="CHEBI:57766"/>
        <dbReference type="ChEBI" id="CHEBI:57980"/>
        <dbReference type="EC" id="2.6.1.9"/>
    </reaction>
</comment>
<evidence type="ECO:0000256" key="7">
    <source>
        <dbReference type="ARBA" id="ARBA00047481"/>
    </source>
</evidence>
<protein>
    <recommendedName>
        <fullName evidence="3">histidinol-phosphate transaminase</fullName>
        <ecNumber evidence="3">2.6.1.9</ecNumber>
    </recommendedName>
</protein>
<dbReference type="GO" id="GO:0030170">
    <property type="term" value="F:pyridoxal phosphate binding"/>
    <property type="evidence" value="ECO:0007669"/>
    <property type="project" value="InterPro"/>
</dbReference>
<dbReference type="PANTHER" id="PTHR42885">
    <property type="entry name" value="HISTIDINOL-PHOSPHATE AMINOTRANSFERASE-RELATED"/>
    <property type="match status" value="1"/>
</dbReference>
<evidence type="ECO:0000313" key="10">
    <source>
        <dbReference type="Proteomes" id="UP000664658"/>
    </source>
</evidence>
<dbReference type="EC" id="2.6.1.9" evidence="3"/>
<dbReference type="EMBL" id="JAFNAA010000302">
    <property type="protein sequence ID" value="MBO1110096.1"/>
    <property type="molecule type" value="Genomic_DNA"/>
</dbReference>
<proteinExistence type="predicted"/>
<reference evidence="9" key="1">
    <citation type="submission" date="2021-03" db="EMBL/GenBank/DDBJ databases">
        <title>Plesiomonas shigelloides zfcc0051, isolated from zebrafish feces.</title>
        <authorList>
            <person name="Vanderhoek Z."/>
            <person name="Gaulke C."/>
        </authorList>
    </citation>
    <scope>NUCLEOTIDE SEQUENCE</scope>
    <source>
        <strain evidence="9">Zfcc0051</strain>
    </source>
</reference>
<comment type="pathway">
    <text evidence="2">Amino-acid biosynthesis; L-histidine biosynthesis; L-histidine from 5-phospho-alpha-D-ribose 1-diphosphate: step 7/9.</text>
</comment>
<dbReference type="PANTHER" id="PTHR42885:SF2">
    <property type="entry name" value="HISTIDINOL-PHOSPHATE AMINOTRANSFERASE"/>
    <property type="match status" value="1"/>
</dbReference>
<dbReference type="InterPro" id="IPR004839">
    <property type="entry name" value="Aminotransferase_I/II_large"/>
</dbReference>
<evidence type="ECO:0000259" key="8">
    <source>
        <dbReference type="Pfam" id="PF00155"/>
    </source>
</evidence>
<comment type="caution">
    <text evidence="9">The sequence shown here is derived from an EMBL/GenBank/DDBJ whole genome shotgun (WGS) entry which is preliminary data.</text>
</comment>
<accession>A0A8I2B4V1</accession>
<evidence type="ECO:0000256" key="1">
    <source>
        <dbReference type="ARBA" id="ARBA00001933"/>
    </source>
</evidence>
<dbReference type="Pfam" id="PF00155">
    <property type="entry name" value="Aminotran_1_2"/>
    <property type="match status" value="1"/>
</dbReference>
<feature type="domain" description="Aminotransferase class I/classII large" evidence="8">
    <location>
        <begin position="32"/>
        <end position="149"/>
    </location>
</feature>
<evidence type="ECO:0000256" key="2">
    <source>
        <dbReference type="ARBA" id="ARBA00005011"/>
    </source>
</evidence>
<dbReference type="RefSeq" id="WP_207542958.1">
    <property type="nucleotide sequence ID" value="NZ_JAFNAA010000302.1"/>
</dbReference>
<gene>
    <name evidence="9" type="ORF">J2R62_18430</name>
</gene>
<dbReference type="Gene3D" id="3.40.640.10">
    <property type="entry name" value="Type I PLP-dependent aspartate aminotransferase-like (Major domain)"/>
    <property type="match status" value="1"/>
</dbReference>
<dbReference type="Gene3D" id="3.90.1150.10">
    <property type="entry name" value="Aspartate Aminotransferase, domain 1"/>
    <property type="match status" value="1"/>
</dbReference>
<sequence length="150" mass="16332">RGLTAWMGARRMGCGGVVWLKANECPTGPDEQLTEAKLNRGPECEPEQVLRRYAAYAGVTSEQGLVSRGADEAIDLVIRAFCEPGQDAVMFCPPTYGMYTVSAATLGVARRLVPATTDWQLDLPAIRAQMDNVKVIFVCSPHNPHGNLLR</sequence>
<dbReference type="InterPro" id="IPR015421">
    <property type="entry name" value="PyrdxlP-dep_Trfase_major"/>
</dbReference>
<evidence type="ECO:0000256" key="6">
    <source>
        <dbReference type="ARBA" id="ARBA00022898"/>
    </source>
</evidence>
<evidence type="ECO:0000256" key="4">
    <source>
        <dbReference type="ARBA" id="ARBA00022576"/>
    </source>
</evidence>
<dbReference type="GO" id="GO:0004400">
    <property type="term" value="F:histidinol-phosphate transaminase activity"/>
    <property type="evidence" value="ECO:0007669"/>
    <property type="project" value="UniProtKB-EC"/>
</dbReference>